<dbReference type="EMBL" id="JAPTGG010000010">
    <property type="protein sequence ID" value="MCZ0866095.1"/>
    <property type="molecule type" value="Genomic_DNA"/>
</dbReference>
<keyword evidence="3" id="KW-1185">Reference proteome</keyword>
<dbReference type="RefSeq" id="WP_258332248.1">
    <property type="nucleotide sequence ID" value="NZ_JAPTGG010000010.1"/>
</dbReference>
<evidence type="ECO:0000313" key="3">
    <source>
        <dbReference type="Proteomes" id="UP001069090"/>
    </source>
</evidence>
<protein>
    <submittedName>
        <fullName evidence="2">FixH family protein</fullName>
    </submittedName>
</protein>
<gene>
    <name evidence="2" type="ORF">O0V09_12855</name>
</gene>
<feature type="transmembrane region" description="Helical" evidence="1">
    <location>
        <begin position="17"/>
        <end position="41"/>
    </location>
</feature>
<reference evidence="2 3" key="1">
    <citation type="submission" date="2022-12" db="EMBL/GenBank/DDBJ databases">
        <title>Dasania phycosphaerae sp. nov., isolated from particulate material of the south coast of Korea.</title>
        <authorList>
            <person name="Jiang Y."/>
        </authorList>
    </citation>
    <scope>NUCLEOTIDE SEQUENCE [LARGE SCALE GENOMIC DNA]</scope>
    <source>
        <strain evidence="2 3">GY-19</strain>
    </source>
</reference>
<keyword evidence="1" id="KW-0812">Transmembrane</keyword>
<organism evidence="2 3">
    <name type="scientific">Dasania phycosphaerae</name>
    <dbReference type="NCBI Taxonomy" id="2950436"/>
    <lineage>
        <taxon>Bacteria</taxon>
        <taxon>Pseudomonadati</taxon>
        <taxon>Pseudomonadota</taxon>
        <taxon>Gammaproteobacteria</taxon>
        <taxon>Cellvibrionales</taxon>
        <taxon>Spongiibacteraceae</taxon>
        <taxon>Dasania</taxon>
    </lineage>
</organism>
<evidence type="ECO:0000256" key="1">
    <source>
        <dbReference type="SAM" id="Phobius"/>
    </source>
</evidence>
<dbReference type="Pfam" id="PF05751">
    <property type="entry name" value="FixH"/>
    <property type="match status" value="1"/>
</dbReference>
<comment type="caution">
    <text evidence="2">The sequence shown here is derived from an EMBL/GenBank/DDBJ whole genome shotgun (WGS) entry which is preliminary data.</text>
</comment>
<keyword evidence="1" id="KW-1133">Transmembrane helix</keyword>
<name>A0A9J6RPQ6_9GAMM</name>
<dbReference type="AlphaFoldDB" id="A0A9J6RPQ6"/>
<evidence type="ECO:0000313" key="2">
    <source>
        <dbReference type="EMBL" id="MCZ0866095.1"/>
    </source>
</evidence>
<dbReference type="InterPro" id="IPR008620">
    <property type="entry name" value="FixH"/>
</dbReference>
<dbReference type="Proteomes" id="UP001069090">
    <property type="component" value="Unassembled WGS sequence"/>
</dbReference>
<accession>A0A9J6RPQ6</accession>
<sequence>MNTPDNDKQPAPWYQQFWLWFLIFFPALAIVAGVITIIIAVKNEDSLVRDDYYKAGLAINSDLAHDKFARQHNIQATLTLDSVTGGLQLALQADLDSLPNKLQLDFIHPAAQTMDFGVELIKRHDNLYIGQLKQGLTHRWYLQLSDQSSPSSDDKSWRLSTELDASTNDAERISLSFTP</sequence>
<proteinExistence type="predicted"/>
<keyword evidence="1" id="KW-0472">Membrane</keyword>